<comment type="caution">
    <text evidence="1">The sequence shown here is derived from an EMBL/GenBank/DDBJ whole genome shotgun (WGS) entry which is preliminary data.</text>
</comment>
<evidence type="ECO:0000313" key="1">
    <source>
        <dbReference type="EMBL" id="GAG84057.1"/>
    </source>
</evidence>
<organism evidence="1">
    <name type="scientific">marine sediment metagenome</name>
    <dbReference type="NCBI Taxonomy" id="412755"/>
    <lineage>
        <taxon>unclassified sequences</taxon>
        <taxon>metagenomes</taxon>
        <taxon>ecological metagenomes</taxon>
    </lineage>
</organism>
<protein>
    <recommendedName>
        <fullName evidence="2">Cadherin domain-containing protein</fullName>
    </recommendedName>
</protein>
<feature type="non-terminal residue" evidence="1">
    <location>
        <position position="294"/>
    </location>
</feature>
<dbReference type="AlphaFoldDB" id="X1BSD6"/>
<evidence type="ECO:0008006" key="2">
    <source>
        <dbReference type="Google" id="ProtNLM"/>
    </source>
</evidence>
<dbReference type="EMBL" id="BART01019272">
    <property type="protein sequence ID" value="GAG84057.1"/>
    <property type="molecule type" value="Genomic_DNA"/>
</dbReference>
<feature type="non-terminal residue" evidence="1">
    <location>
        <position position="1"/>
    </location>
</feature>
<gene>
    <name evidence="1" type="ORF">S01H4_36114</name>
</gene>
<reference evidence="1" key="1">
    <citation type="journal article" date="2014" name="Front. Microbiol.">
        <title>High frequency of phylogenetically diverse reductive dehalogenase-homologous genes in deep subseafloor sedimentary metagenomes.</title>
        <authorList>
            <person name="Kawai M."/>
            <person name="Futagami T."/>
            <person name="Toyoda A."/>
            <person name="Takaki Y."/>
            <person name="Nishi S."/>
            <person name="Hori S."/>
            <person name="Arai W."/>
            <person name="Tsubouchi T."/>
            <person name="Morono Y."/>
            <person name="Uchiyama I."/>
            <person name="Ito T."/>
            <person name="Fujiyama A."/>
            <person name="Inagaki F."/>
            <person name="Takami H."/>
        </authorList>
    </citation>
    <scope>NUCLEOTIDE SEQUENCE</scope>
    <source>
        <strain evidence="1">Expedition CK06-06</strain>
    </source>
</reference>
<sequence>AHPLALPFEGPYIDWDVIPPDVTVEYWQDVNIQLQVTAIAGIDYYWLNDTTYFSVDVFGVITNSSNLAFGTYPLEIRVYDSYGHYCTAVILISVQDNTPPEWVVAPTLQIVELAEVWTYDLDATDVSGLNVWGLNDTSRFFINSEGIISMNYMLPEGTYWLQVWVSDTVGNTLVGVFEVQVVDTQEPVWAYEPADQLLAYGNPFSYPVSAIDPSTIDYYWIDDAINFAIDGDGLIINNTILNCGVYSLEIRAYDIHGHYCIAVIEIAIVDVTVPSIDHPSDITYVEGETGHTIL</sequence>
<accession>X1BSD6</accession>
<name>X1BSD6_9ZZZZ</name>
<proteinExistence type="predicted"/>